<feature type="domain" description="ABC transmembrane type-2" evidence="9">
    <location>
        <begin position="1"/>
        <end position="221"/>
    </location>
</feature>
<evidence type="ECO:0000259" key="9">
    <source>
        <dbReference type="PROSITE" id="PS51012"/>
    </source>
</evidence>
<dbReference type="PROSITE" id="PS51012">
    <property type="entry name" value="ABC_TM2"/>
    <property type="match status" value="1"/>
</dbReference>
<feature type="transmembrane region" description="Helical" evidence="8">
    <location>
        <begin position="35"/>
        <end position="56"/>
    </location>
</feature>
<dbReference type="KEGG" id="mpd:MCP_1013"/>
<feature type="transmembrane region" description="Helical" evidence="8">
    <location>
        <begin position="167"/>
        <end position="185"/>
    </location>
</feature>
<dbReference type="RefSeq" id="WP_012899764.1">
    <property type="nucleotide sequence ID" value="NC_013665.1"/>
</dbReference>
<evidence type="ECO:0000256" key="5">
    <source>
        <dbReference type="ARBA" id="ARBA00022692"/>
    </source>
</evidence>
<keyword evidence="5 8" id="KW-0812">Transmembrane</keyword>
<feature type="transmembrane region" description="Helical" evidence="8">
    <location>
        <begin position="7"/>
        <end position="29"/>
    </location>
</feature>
<keyword evidence="6 8" id="KW-1133">Transmembrane helix</keyword>
<evidence type="ECO:0000256" key="2">
    <source>
        <dbReference type="ARBA" id="ARBA00022448"/>
    </source>
</evidence>
<dbReference type="eggNOG" id="arCOG04339">
    <property type="taxonomic scope" value="Archaea"/>
</dbReference>
<evidence type="ECO:0000256" key="1">
    <source>
        <dbReference type="ARBA" id="ARBA00004429"/>
    </source>
</evidence>
<dbReference type="AlphaFoldDB" id="D1YXB3"/>
<keyword evidence="2" id="KW-0813">Transport</keyword>
<name>D1YXB3_METPS</name>
<feature type="transmembrane region" description="Helical" evidence="8">
    <location>
        <begin position="197"/>
        <end position="220"/>
    </location>
</feature>
<protein>
    <submittedName>
        <fullName evidence="10">ABC transporter permease protein</fullName>
    </submittedName>
</protein>
<keyword evidence="7 8" id="KW-0472">Membrane</keyword>
<dbReference type="GeneID" id="8681033"/>
<dbReference type="STRING" id="304371.MCP_1013"/>
<dbReference type="PANTHER" id="PTHR30413">
    <property type="entry name" value="INNER MEMBRANE TRANSPORT PERMEASE"/>
    <property type="match status" value="1"/>
</dbReference>
<dbReference type="GO" id="GO:0140359">
    <property type="term" value="F:ABC-type transporter activity"/>
    <property type="evidence" value="ECO:0007669"/>
    <property type="project" value="InterPro"/>
</dbReference>
<evidence type="ECO:0000256" key="8">
    <source>
        <dbReference type="SAM" id="Phobius"/>
    </source>
</evidence>
<accession>D1YXB3</accession>
<dbReference type="GO" id="GO:0015920">
    <property type="term" value="P:lipopolysaccharide transport"/>
    <property type="evidence" value="ECO:0007669"/>
    <property type="project" value="TreeGrafter"/>
</dbReference>
<sequence length="229" mass="24918">MGFLWAFIVPMVSVGSFIVLSNAGLFQIGHIDVPYPIYAILGMAFWQLFSMGLIASTNSLVNAGSMITKINFSKKSLVIASVGQSVISFAVQFVLVCALFIYFHKMPGPAIVLVPLLMLPIVMLTLGLGFILSLLNGIMRDTGSLITLLMTFLMFLTPILYVRPESGLLATLTAFNPIYYLISSMRELILTGTISEPIGFALSVGLSLAVFAISLIIFHLTETRVAERI</sequence>
<comment type="subcellular location">
    <subcellularLocation>
        <location evidence="1">Cell inner membrane</location>
        <topology evidence="1">Multi-pass membrane protein</topology>
    </subcellularLocation>
</comment>
<keyword evidence="4" id="KW-0997">Cell inner membrane</keyword>
<reference evidence="11" key="3">
    <citation type="journal article" date="2011" name="PLoS ONE">
        <title>Genome sequence of a mesophilic hydrogenotrophic methanogen Methanocella paludicola, the first cultivated representative of the order Methanocellales.</title>
        <authorList>
            <person name="Sakai S."/>
            <person name="Takaki Y."/>
            <person name="Shimamura S."/>
            <person name="Sekine M."/>
            <person name="Tajima T."/>
            <person name="Kosugi H."/>
            <person name="Ichikawa N."/>
            <person name="Tasumi E."/>
            <person name="Hiraki A.T."/>
            <person name="Shimizu A."/>
            <person name="Kato Y."/>
            <person name="Nishiko R."/>
            <person name="Mori K."/>
            <person name="Fujita N."/>
            <person name="Imachi H."/>
            <person name="Takai K."/>
        </authorList>
    </citation>
    <scope>NUCLEOTIDE SEQUENCE [LARGE SCALE GENOMIC DNA]</scope>
    <source>
        <strain evidence="11">DSM 17711 / JCM 13418 / NBRC 101707 / SANAE</strain>
    </source>
</reference>
<dbReference type="InParanoid" id="D1YXB3"/>
<dbReference type="Pfam" id="PF01061">
    <property type="entry name" value="ABC2_membrane"/>
    <property type="match status" value="1"/>
</dbReference>
<feature type="transmembrane region" description="Helical" evidence="8">
    <location>
        <begin position="142"/>
        <end position="161"/>
    </location>
</feature>
<evidence type="ECO:0000256" key="7">
    <source>
        <dbReference type="ARBA" id="ARBA00023136"/>
    </source>
</evidence>
<keyword evidence="3" id="KW-1003">Cell membrane</keyword>
<feature type="transmembrane region" description="Helical" evidence="8">
    <location>
        <begin position="110"/>
        <end position="135"/>
    </location>
</feature>
<dbReference type="InterPro" id="IPR047817">
    <property type="entry name" value="ABC2_TM_bact-type"/>
</dbReference>
<gene>
    <name evidence="10" type="ordered locus">MCP_1013</name>
</gene>
<dbReference type="InterPro" id="IPR013525">
    <property type="entry name" value="ABC2_TM"/>
</dbReference>
<reference evidence="10 11" key="1">
    <citation type="journal article" date="2007" name="Appl. Environ. Microbiol.">
        <title>Isolation of key methanogens for global methane emission from rice paddy fields: a novel isolate affiliated with the clone cluster rice cluster I.</title>
        <authorList>
            <person name="Sakai S."/>
            <person name="Imachi H."/>
            <person name="Sekiguchi Y."/>
            <person name="Ohashi A."/>
            <person name="Harada H."/>
            <person name="Kamagata Y."/>
        </authorList>
    </citation>
    <scope>NUCLEOTIDE SEQUENCE [LARGE SCALE GENOMIC DNA]</scope>
    <source>
        <strain evidence="11">DSM 17711 / JCM 13418 / NBRC 101707 / SANAE</strain>
    </source>
</reference>
<proteinExistence type="predicted"/>
<evidence type="ECO:0000256" key="6">
    <source>
        <dbReference type="ARBA" id="ARBA00022989"/>
    </source>
</evidence>
<organism evidence="10 11">
    <name type="scientific">Methanocella paludicola (strain DSM 17711 / JCM 13418 / NBRC 101707 / SANAE)</name>
    <dbReference type="NCBI Taxonomy" id="304371"/>
    <lineage>
        <taxon>Archaea</taxon>
        <taxon>Methanobacteriati</taxon>
        <taxon>Methanobacteriota</taxon>
        <taxon>Stenosarchaea group</taxon>
        <taxon>Methanomicrobia</taxon>
        <taxon>Methanocellales</taxon>
        <taxon>Methanocellaceae</taxon>
        <taxon>Methanocella</taxon>
    </lineage>
</organism>
<dbReference type="Proteomes" id="UP000001882">
    <property type="component" value="Chromosome"/>
</dbReference>
<evidence type="ECO:0000256" key="3">
    <source>
        <dbReference type="ARBA" id="ARBA00022475"/>
    </source>
</evidence>
<keyword evidence="11" id="KW-1185">Reference proteome</keyword>
<reference evidence="10 11" key="2">
    <citation type="journal article" date="2008" name="Int. J. Syst. Evol. Microbiol.">
        <title>Methanocella paludicola gen. nov., sp. nov., a methane-producing archaeon, the first isolate of the lineage 'Rice Cluster I', and proposal of the new archaeal order Methanocellales ord. nov.</title>
        <authorList>
            <person name="Sakai S."/>
            <person name="Imachi H."/>
            <person name="Hanada S."/>
            <person name="Ohashi A."/>
            <person name="Harada H."/>
            <person name="Kamagata Y."/>
        </authorList>
    </citation>
    <scope>NUCLEOTIDE SEQUENCE [LARGE SCALE GENOMIC DNA]</scope>
    <source>
        <strain evidence="11">DSM 17711 / JCM 13418 / NBRC 101707 / SANAE</strain>
    </source>
</reference>
<dbReference type="PANTHER" id="PTHR30413:SF8">
    <property type="entry name" value="TRANSPORT PERMEASE PROTEIN"/>
    <property type="match status" value="1"/>
</dbReference>
<dbReference type="EMBL" id="AP011532">
    <property type="protein sequence ID" value="BAI61085.1"/>
    <property type="molecule type" value="Genomic_DNA"/>
</dbReference>
<evidence type="ECO:0000313" key="10">
    <source>
        <dbReference type="EMBL" id="BAI61085.1"/>
    </source>
</evidence>
<dbReference type="GO" id="GO:0005886">
    <property type="term" value="C:plasma membrane"/>
    <property type="evidence" value="ECO:0007669"/>
    <property type="project" value="UniProtKB-SubCell"/>
</dbReference>
<evidence type="ECO:0000313" key="11">
    <source>
        <dbReference type="Proteomes" id="UP000001882"/>
    </source>
</evidence>
<evidence type="ECO:0000256" key="4">
    <source>
        <dbReference type="ARBA" id="ARBA00022519"/>
    </source>
</evidence>
<feature type="transmembrane region" description="Helical" evidence="8">
    <location>
        <begin position="77"/>
        <end position="104"/>
    </location>
</feature>